<name>D9S428_FIBSS</name>
<dbReference type="InterPro" id="IPR025537">
    <property type="entry name" value="DUF4423"/>
</dbReference>
<dbReference type="AlphaFoldDB" id="D9S428"/>
<dbReference type="eggNOG" id="COG3093">
    <property type="taxonomic scope" value="Bacteria"/>
</dbReference>
<dbReference type="Pfam" id="PF14394">
    <property type="entry name" value="DUF4423"/>
    <property type="match status" value="1"/>
</dbReference>
<sequence>MMVTFSDIADYRDFLKEFYDRRKVEMPFYSYRMMGDKLGLDSSYLYRVLQKKQHLPAHALPAAKEILALSGREAEYFDLLYSAAVSKDKTKREELMAKALSLRDVERHSLQAAELKLLENWWIPAVRAYLELNGGVVNVKQIAKDICPPITEEQALEAIETLKSVGLVKKLASGKLALTEAHLTVGGPEKAKAVRNFQRQVLSLASDALENVPVNERNISTLTLSVDQSCFEDLGDMLREFRRLVQKRVDGAKNPDRVMQLSMAFYPVARKGGASENTIIVGEGAGVKK</sequence>
<reference evidence="3" key="1">
    <citation type="submission" date="2010-08" db="EMBL/GenBank/DDBJ databases">
        <title>Complete sequence of Fibrobacter succinogenes subsp. succinogenes S85.</title>
        <authorList>
            <person name="Durkin A.S."/>
            <person name="Nelson K.E."/>
            <person name="Morrison M."/>
            <person name="Forsberg C.W."/>
            <person name="Wilson D.B."/>
            <person name="Russell J.B."/>
            <person name="Cann I.K.O."/>
            <person name="Mackie R.I."/>
            <person name="White B.A."/>
        </authorList>
    </citation>
    <scope>NUCLEOTIDE SEQUENCE [LARGE SCALE GENOMIC DNA]</scope>
    <source>
        <strain evidence="3">ATCC 19169 / S85</strain>
    </source>
</reference>
<dbReference type="InterPro" id="IPR011873">
    <property type="entry name" value="CHP02147"/>
</dbReference>
<protein>
    <recommendedName>
        <fullName evidence="1">DUF4423 domain-containing protein</fullName>
    </recommendedName>
</protein>
<dbReference type="KEGG" id="fsc:FSU_2260"/>
<dbReference type="Proteomes" id="UP000000517">
    <property type="component" value="Chromosome"/>
</dbReference>
<evidence type="ECO:0000313" key="3">
    <source>
        <dbReference type="Proteomes" id="UP000000517"/>
    </source>
</evidence>
<dbReference type="NCBIfam" id="TIGR02147">
    <property type="entry name" value="Fsuc_second"/>
    <property type="match status" value="1"/>
</dbReference>
<proteinExistence type="predicted"/>
<evidence type="ECO:0000313" key="2">
    <source>
        <dbReference type="EMBL" id="ADL24592.1"/>
    </source>
</evidence>
<dbReference type="EMBL" id="CP002158">
    <property type="protein sequence ID" value="ADL24592.1"/>
    <property type="molecule type" value="Genomic_DNA"/>
</dbReference>
<evidence type="ECO:0000259" key="1">
    <source>
        <dbReference type="Pfam" id="PF14394"/>
    </source>
</evidence>
<organism evidence="2 3">
    <name type="scientific">Fibrobacter succinogenes (strain ATCC 19169 / S85)</name>
    <dbReference type="NCBI Taxonomy" id="59374"/>
    <lineage>
        <taxon>Bacteria</taxon>
        <taxon>Pseudomonadati</taxon>
        <taxon>Fibrobacterota</taxon>
        <taxon>Fibrobacteria</taxon>
        <taxon>Fibrobacterales</taxon>
        <taxon>Fibrobacteraceae</taxon>
        <taxon>Fibrobacter</taxon>
    </lineage>
</organism>
<accession>D9S428</accession>
<dbReference type="STRING" id="59374.FSU_2260"/>
<gene>
    <name evidence="2" type="ordered locus">FSU_2260</name>
</gene>
<feature type="domain" description="DUF4423" evidence="1">
    <location>
        <begin position="107"/>
        <end position="268"/>
    </location>
</feature>
<dbReference type="HOGENOM" id="CLU_061509_0_0_0"/>